<dbReference type="InterPro" id="IPR013022">
    <property type="entry name" value="Xyl_isomerase-like_TIM-brl"/>
</dbReference>
<evidence type="ECO:0000259" key="1">
    <source>
        <dbReference type="Pfam" id="PF01261"/>
    </source>
</evidence>
<dbReference type="RefSeq" id="WP_155704366.1">
    <property type="nucleotide sequence ID" value="NZ_CP034235.1"/>
</dbReference>
<dbReference type="AlphaFoldDB" id="A0A6B8RVE9"/>
<protein>
    <submittedName>
        <fullName evidence="2">Sugar phosphate isomerase/epimerase</fullName>
    </submittedName>
</protein>
<dbReference type="Gene3D" id="3.20.20.150">
    <property type="entry name" value="Divalent-metal-dependent TIM barrel enzymes"/>
    <property type="match status" value="1"/>
</dbReference>
<feature type="domain" description="Xylose isomerase-like TIM barrel" evidence="1">
    <location>
        <begin position="29"/>
        <end position="257"/>
    </location>
</feature>
<proteinExistence type="predicted"/>
<keyword evidence="3" id="KW-1185">Reference proteome</keyword>
<dbReference type="InterPro" id="IPR050312">
    <property type="entry name" value="IolE/XylAMocC-like"/>
</dbReference>
<name>A0A6B8RVE9_9BACL</name>
<dbReference type="GO" id="GO:0016853">
    <property type="term" value="F:isomerase activity"/>
    <property type="evidence" value="ECO:0007669"/>
    <property type="project" value="UniProtKB-KW"/>
</dbReference>
<dbReference type="Proteomes" id="UP000426246">
    <property type="component" value="Chromosome"/>
</dbReference>
<accession>A0A6B8RVE9</accession>
<dbReference type="KEGG" id="ppsc:EHS13_32535"/>
<sequence>MKPKLSLGSWAFAFGPFANEPWPFERVLQYTSEAGYNGIEINGFSPHPTDEEFDTLVKRKELCKRIEAYGLGVSGYAPSFVEVPPDRIPAELYVERIKRAVAFAGDLGTNRIRIDTVSAPSSLTEEAFKRRFEHLSQVWRAAAEAAGAEGAEIVWEFEPGFWLNKPSEVLAMCHAVDSPYFRILFDTSHAYMGAVMAAKHFDGTENLEGGVTAYAKLLAPHIGHFHLIDSDGTLHNDETSTHAEFGNGFVNFPQLLQETGPLFLDMEWWGVDFCFNAEVEVWGRKAVPYIQQLISEVHSSK</sequence>
<dbReference type="OrthoDB" id="9814946at2"/>
<dbReference type="PANTHER" id="PTHR12110">
    <property type="entry name" value="HYDROXYPYRUVATE ISOMERASE"/>
    <property type="match status" value="1"/>
</dbReference>
<gene>
    <name evidence="2" type="ORF">EHS13_32535</name>
</gene>
<dbReference type="InterPro" id="IPR036237">
    <property type="entry name" value="Xyl_isomerase-like_sf"/>
</dbReference>
<keyword evidence="2" id="KW-0413">Isomerase</keyword>
<organism evidence="2 3">
    <name type="scientific">Paenibacillus psychroresistens</name>
    <dbReference type="NCBI Taxonomy" id="1778678"/>
    <lineage>
        <taxon>Bacteria</taxon>
        <taxon>Bacillati</taxon>
        <taxon>Bacillota</taxon>
        <taxon>Bacilli</taxon>
        <taxon>Bacillales</taxon>
        <taxon>Paenibacillaceae</taxon>
        <taxon>Paenibacillus</taxon>
    </lineage>
</organism>
<dbReference type="SUPFAM" id="SSF51658">
    <property type="entry name" value="Xylose isomerase-like"/>
    <property type="match status" value="1"/>
</dbReference>
<reference evidence="3" key="1">
    <citation type="submission" date="2018-11" db="EMBL/GenBank/DDBJ databases">
        <title>Complete genome sequence of Paenibacillus sp. ML311-T8.</title>
        <authorList>
            <person name="Nam Y.-D."/>
            <person name="Kang J."/>
            <person name="Chung W.-H."/>
            <person name="Park Y.S."/>
        </authorList>
    </citation>
    <scope>NUCLEOTIDE SEQUENCE [LARGE SCALE GENOMIC DNA]</scope>
    <source>
        <strain evidence="3">ML311-T8</strain>
    </source>
</reference>
<evidence type="ECO:0000313" key="3">
    <source>
        <dbReference type="Proteomes" id="UP000426246"/>
    </source>
</evidence>
<dbReference type="PANTHER" id="PTHR12110:SF21">
    <property type="entry name" value="XYLOSE ISOMERASE-LIKE TIM BARREL DOMAIN-CONTAINING PROTEIN"/>
    <property type="match status" value="1"/>
</dbReference>
<dbReference type="EMBL" id="CP034235">
    <property type="protein sequence ID" value="QGQ99256.1"/>
    <property type="molecule type" value="Genomic_DNA"/>
</dbReference>
<dbReference type="Pfam" id="PF01261">
    <property type="entry name" value="AP_endonuc_2"/>
    <property type="match status" value="1"/>
</dbReference>
<evidence type="ECO:0000313" key="2">
    <source>
        <dbReference type="EMBL" id="QGQ99256.1"/>
    </source>
</evidence>